<sequence length="465" mass="56502">MKKFNFMPSVSVFFQFSSNFLFIFNFCFSWEVVNWNSINRHLYKYQRVIFINVKTRWGLSICDHWELKLDVFWFQIKCFGSFSFNLVCIRIYFLDLIFKFFSYSKIGWFLDRGIRLSCFGVEGYIRNYILLVNFDLNNIQEKHDFLWLSKRLISLVWEPECVARYLFNFCGFVGTRNVYFILRIVYQTALCGIKFVFTINLLKLFKFITVKHLFFWLGFPVYICKWYEYDKKIILSNLSDFLRQDTEKHLLFILINKFFCELENHLRRFYVFLLGNILPFFSENFIANLVVLCYLGDLIIIHRDNLIVDLLRLEFFYKLTTLGVDVVDEQTFGLSNCIDTTKGFNFIGFYIRFNNAFLFGVYQTKNCIVLQPSVGSIKGLLTGIQRFLKNNNCEQVVLTNIFYIMRRWFCYYFPFIRLCRRLIVSLIFCLRLKLFYWLFRKYGRMGKKYIYKQYIKFLFSQFKFW</sequence>
<geneLocation type="mitochondrion" evidence="2"/>
<reference evidence="2" key="1">
    <citation type="submission" date="2018-05" db="EMBL/GenBank/DDBJ databases">
        <authorList>
            <person name="Fogelqvist J."/>
        </authorList>
    </citation>
    <scope>NUCLEOTIDE SEQUENCE [LARGE SCALE GENOMIC DNA]</scope>
</reference>
<accession>A0A3P3YW95</accession>
<dbReference type="AlphaFoldDB" id="A0A3P3YW95"/>
<feature type="transmembrane region" description="Helical" evidence="1">
    <location>
        <begin position="72"/>
        <end position="93"/>
    </location>
</feature>
<keyword evidence="2" id="KW-0496">Mitochondrion</keyword>
<organism evidence="2">
    <name type="scientific">Plasmodiophora brassicae</name>
    <name type="common">Clubroot disease agent</name>
    <dbReference type="NCBI Taxonomy" id="37360"/>
    <lineage>
        <taxon>Eukaryota</taxon>
        <taxon>Sar</taxon>
        <taxon>Rhizaria</taxon>
        <taxon>Endomyxa</taxon>
        <taxon>Phytomyxea</taxon>
        <taxon>Plasmodiophorida</taxon>
        <taxon>Plasmodiophoridae</taxon>
        <taxon>Plasmodiophora</taxon>
    </lineage>
</organism>
<evidence type="ECO:0000256" key="1">
    <source>
        <dbReference type="SAM" id="Phobius"/>
    </source>
</evidence>
<keyword evidence="1" id="KW-0812">Transmembrane</keyword>
<dbReference type="EMBL" id="LS992577">
    <property type="protein sequence ID" value="SYZ47133.1"/>
    <property type="molecule type" value="Genomic_DNA"/>
</dbReference>
<feature type="transmembrane region" description="Helical" evidence="1">
    <location>
        <begin position="422"/>
        <end position="439"/>
    </location>
</feature>
<name>A0A3P3YW95_PLABS</name>
<feature type="transmembrane region" description="Helical" evidence="1">
    <location>
        <begin position="12"/>
        <end position="33"/>
    </location>
</feature>
<keyword evidence="1" id="KW-0472">Membrane</keyword>
<gene>
    <name evidence="2" type="ORF">PLBR_LOCUS31</name>
</gene>
<evidence type="ECO:0000313" key="2">
    <source>
        <dbReference type="EMBL" id="SYZ47133.1"/>
    </source>
</evidence>
<protein>
    <submittedName>
        <fullName evidence="2">025172d1-9ce0-4a52-9342-767e12db4755-CDS</fullName>
    </submittedName>
</protein>
<keyword evidence="1" id="KW-1133">Transmembrane helix</keyword>
<proteinExistence type="predicted"/>